<evidence type="ECO:0000313" key="3">
    <source>
        <dbReference type="EMBL" id="QSB06307.1"/>
    </source>
</evidence>
<dbReference type="EMBL" id="CP070496">
    <property type="protein sequence ID" value="QSB06307.1"/>
    <property type="molecule type" value="Genomic_DNA"/>
</dbReference>
<gene>
    <name evidence="3" type="ORF">JQS30_05200</name>
</gene>
<keyword evidence="2" id="KW-0479">Metal-binding</keyword>
<name>A0A895XMF7_9ACTN</name>
<keyword evidence="2" id="KW-0408">Iron</keyword>
<dbReference type="PRINTS" id="PR00385">
    <property type="entry name" value="P450"/>
</dbReference>
<dbReference type="GO" id="GO:0005506">
    <property type="term" value="F:iron ion binding"/>
    <property type="evidence" value="ECO:0007669"/>
    <property type="project" value="InterPro"/>
</dbReference>
<dbReference type="InterPro" id="IPR002397">
    <property type="entry name" value="Cyt_P450_B"/>
</dbReference>
<dbReference type="PANTHER" id="PTHR46696:SF1">
    <property type="entry name" value="CYTOCHROME P450 YJIB-RELATED"/>
    <property type="match status" value="1"/>
</dbReference>
<evidence type="ECO:0000313" key="4">
    <source>
        <dbReference type="Proteomes" id="UP000662939"/>
    </source>
</evidence>
<accession>A0A895XMF7</accession>
<dbReference type="Pfam" id="PF00067">
    <property type="entry name" value="p450"/>
    <property type="match status" value="1"/>
</dbReference>
<keyword evidence="2" id="KW-0503">Monooxygenase</keyword>
<dbReference type="Proteomes" id="UP000662939">
    <property type="component" value="Chromosome"/>
</dbReference>
<reference evidence="3" key="1">
    <citation type="submission" date="2021-02" db="EMBL/GenBank/DDBJ databases">
        <title>Natronoglycomyces albus gen. nov., sp. nov, a haloalkaliphilic actinobacterium from a soda solonchak soil.</title>
        <authorList>
            <person name="Sorokin D.Y."/>
            <person name="Khijniak T.V."/>
            <person name="Zakharycheva A.P."/>
            <person name="Boueva O.V."/>
            <person name="Ariskina E.V."/>
            <person name="Hahnke R.L."/>
            <person name="Bunk B."/>
            <person name="Sproer C."/>
            <person name="Schumann P."/>
            <person name="Evtushenko L.I."/>
            <person name="Kublanov I.V."/>
        </authorList>
    </citation>
    <scope>NUCLEOTIDE SEQUENCE</scope>
    <source>
        <strain evidence="3">DSM 106290</strain>
    </source>
</reference>
<dbReference type="PRINTS" id="PR00359">
    <property type="entry name" value="BP450"/>
</dbReference>
<dbReference type="PROSITE" id="PS00086">
    <property type="entry name" value="CYTOCHROME_P450"/>
    <property type="match status" value="1"/>
</dbReference>
<dbReference type="PANTHER" id="PTHR46696">
    <property type="entry name" value="P450, PUTATIVE (EUROFUNG)-RELATED"/>
    <property type="match status" value="1"/>
</dbReference>
<dbReference type="GO" id="GO:0004497">
    <property type="term" value="F:monooxygenase activity"/>
    <property type="evidence" value="ECO:0007669"/>
    <property type="project" value="UniProtKB-KW"/>
</dbReference>
<dbReference type="GO" id="GO:0020037">
    <property type="term" value="F:heme binding"/>
    <property type="evidence" value="ECO:0007669"/>
    <property type="project" value="InterPro"/>
</dbReference>
<dbReference type="InterPro" id="IPR017972">
    <property type="entry name" value="Cyt_P450_CS"/>
</dbReference>
<keyword evidence="2" id="KW-0349">Heme</keyword>
<sequence length="388" mass="42712">MLFQLWDHPRPAESVFRRDGQVVVTSHRLAKTVLTDATRFSAGNALDAITSLTPATMRALARHRFRLPPTMANNATDSHPHLRELVGEAFHPGKVNSLRPWLTDLVRQQLVSVRSRLDAGEVVDLDAHVSAEIPLLALGRLLGVPSDATAEVKQFSRAALEMFWGRPDEERQLQLASVVGPYHARLREHIRTSTGTMGRVRDQHSEDTATAALFFLLVAGQETTAQFLTLLLHRLLTDRDLLTEVEPTQAGAIVEEGLRLFPSIVSWRRVARVDTQLEGFAINAGESVLVWLAAAGRDPAIVDKPEEFVAGQRGSRKHLAFGAGAHRCLGSQLTRLESEVVIAQAVPVLRECELVQAPSSPDNLSFRMPGPMLVRKRAHVNTGPSPQL</sequence>
<evidence type="ECO:0000256" key="1">
    <source>
        <dbReference type="ARBA" id="ARBA00010617"/>
    </source>
</evidence>
<dbReference type="KEGG" id="nav:JQS30_05200"/>
<dbReference type="InterPro" id="IPR001128">
    <property type="entry name" value="Cyt_P450"/>
</dbReference>
<keyword evidence="4" id="KW-1185">Reference proteome</keyword>
<dbReference type="Gene3D" id="1.10.630.10">
    <property type="entry name" value="Cytochrome P450"/>
    <property type="match status" value="1"/>
</dbReference>
<comment type="similarity">
    <text evidence="1 2">Belongs to the cytochrome P450 family.</text>
</comment>
<dbReference type="RefSeq" id="WP_213172316.1">
    <property type="nucleotide sequence ID" value="NZ_CP070496.1"/>
</dbReference>
<evidence type="ECO:0000256" key="2">
    <source>
        <dbReference type="RuleBase" id="RU000461"/>
    </source>
</evidence>
<dbReference type="SUPFAM" id="SSF48264">
    <property type="entry name" value="Cytochrome P450"/>
    <property type="match status" value="1"/>
</dbReference>
<keyword evidence="2" id="KW-0560">Oxidoreductase</keyword>
<protein>
    <submittedName>
        <fullName evidence="3">Cytochrome P450</fullName>
    </submittedName>
</protein>
<proteinExistence type="inferred from homology"/>
<organism evidence="3 4">
    <name type="scientific">Natronoglycomyces albus</name>
    <dbReference type="NCBI Taxonomy" id="2811108"/>
    <lineage>
        <taxon>Bacteria</taxon>
        <taxon>Bacillati</taxon>
        <taxon>Actinomycetota</taxon>
        <taxon>Actinomycetes</taxon>
        <taxon>Glycomycetales</taxon>
        <taxon>Glycomycetaceae</taxon>
        <taxon>Natronoglycomyces</taxon>
    </lineage>
</organism>
<dbReference type="AlphaFoldDB" id="A0A895XMF7"/>
<dbReference type="InterPro" id="IPR036396">
    <property type="entry name" value="Cyt_P450_sf"/>
</dbReference>
<dbReference type="GO" id="GO:0016705">
    <property type="term" value="F:oxidoreductase activity, acting on paired donors, with incorporation or reduction of molecular oxygen"/>
    <property type="evidence" value="ECO:0007669"/>
    <property type="project" value="InterPro"/>
</dbReference>